<sequence>MKTIFPLVLFCLLAISHPSLAQDLALVDSTEHKKSLYDQFKKTEERTFTSHMNFQFCTSLTTSFQDFSLDQARFKLNRLRMEVLGRFFDKFSYHFRYTYNKYTNPNTVDDLTTHVELANMGWDVTDRLTLTAGKQFFMLGGYEYYVNSILVREFSDFNNYTPAYLTGFSATYRLGQNQSLTAEVANNRVETEAEINVGEENISIPKVPLMGAVNWVGKFMDDQALQFYYSAAAGQILKNRNTYYLTFGNVWERGPILAYLDCLYSREEVDSKGLISSIQTVNKESPMTAQYAQYLTWIANIDYRWHPKWNTYVKGTYETGSIYKDNRIYEKGTYRKTWNVQLCVEYYPLKRKDLQIFLHLSHKKTAFTERAEQIGGKDFTTQQIMLGMLYTIPVI</sequence>
<evidence type="ECO:0000313" key="2">
    <source>
        <dbReference type="EMBL" id="HIX75001.1"/>
    </source>
</evidence>
<feature type="signal peptide" evidence="1">
    <location>
        <begin position="1"/>
        <end position="21"/>
    </location>
</feature>
<gene>
    <name evidence="2" type="ORF">H9977_08230</name>
</gene>
<dbReference type="Pfam" id="PF07396">
    <property type="entry name" value="Porin_O_P"/>
    <property type="match status" value="1"/>
</dbReference>
<evidence type="ECO:0000256" key="1">
    <source>
        <dbReference type="SAM" id="SignalP"/>
    </source>
</evidence>
<dbReference type="EMBL" id="DXEL01000056">
    <property type="protein sequence ID" value="HIX75001.1"/>
    <property type="molecule type" value="Genomic_DNA"/>
</dbReference>
<dbReference type="Proteomes" id="UP000886740">
    <property type="component" value="Unassembled WGS sequence"/>
</dbReference>
<comment type="caution">
    <text evidence="2">The sequence shown here is derived from an EMBL/GenBank/DDBJ whole genome shotgun (WGS) entry which is preliminary data.</text>
</comment>
<organism evidence="2 3">
    <name type="scientific">Candidatus Parabacteroides intestinipullorum</name>
    <dbReference type="NCBI Taxonomy" id="2838723"/>
    <lineage>
        <taxon>Bacteria</taxon>
        <taxon>Pseudomonadati</taxon>
        <taxon>Bacteroidota</taxon>
        <taxon>Bacteroidia</taxon>
        <taxon>Bacteroidales</taxon>
        <taxon>Tannerellaceae</taxon>
        <taxon>Parabacteroides</taxon>
    </lineage>
</organism>
<proteinExistence type="predicted"/>
<accession>A0A9D1X9H8</accession>
<dbReference type="SUPFAM" id="SSF56935">
    <property type="entry name" value="Porins"/>
    <property type="match status" value="1"/>
</dbReference>
<feature type="chain" id="PRO_5039197816" evidence="1">
    <location>
        <begin position="22"/>
        <end position="395"/>
    </location>
</feature>
<evidence type="ECO:0000313" key="3">
    <source>
        <dbReference type="Proteomes" id="UP000886740"/>
    </source>
</evidence>
<reference evidence="2" key="1">
    <citation type="journal article" date="2021" name="PeerJ">
        <title>Extensive microbial diversity within the chicken gut microbiome revealed by metagenomics and culture.</title>
        <authorList>
            <person name="Gilroy R."/>
            <person name="Ravi A."/>
            <person name="Getino M."/>
            <person name="Pursley I."/>
            <person name="Horton D.L."/>
            <person name="Alikhan N.F."/>
            <person name="Baker D."/>
            <person name="Gharbi K."/>
            <person name="Hall N."/>
            <person name="Watson M."/>
            <person name="Adriaenssens E.M."/>
            <person name="Foster-Nyarko E."/>
            <person name="Jarju S."/>
            <person name="Secka A."/>
            <person name="Antonio M."/>
            <person name="Oren A."/>
            <person name="Chaudhuri R.R."/>
            <person name="La Ragione R."/>
            <person name="Hildebrand F."/>
            <person name="Pallen M.J."/>
        </authorList>
    </citation>
    <scope>NUCLEOTIDE SEQUENCE</scope>
    <source>
        <strain evidence="2">ChiGjej6B6-14162</strain>
    </source>
</reference>
<dbReference type="InterPro" id="IPR010870">
    <property type="entry name" value="Porin_O/P"/>
</dbReference>
<name>A0A9D1X9H8_9BACT</name>
<dbReference type="AlphaFoldDB" id="A0A9D1X9H8"/>
<keyword evidence="1" id="KW-0732">Signal</keyword>
<protein>
    <submittedName>
        <fullName evidence="2">OprO/OprP family phosphate-selective porin</fullName>
    </submittedName>
</protein>
<reference evidence="2" key="2">
    <citation type="submission" date="2021-04" db="EMBL/GenBank/DDBJ databases">
        <authorList>
            <person name="Gilroy R."/>
        </authorList>
    </citation>
    <scope>NUCLEOTIDE SEQUENCE</scope>
    <source>
        <strain evidence="2">ChiGjej6B6-14162</strain>
    </source>
</reference>